<protein>
    <submittedName>
        <fullName evidence="1">Uncharacterized protein</fullName>
    </submittedName>
</protein>
<gene>
    <name evidence="1" type="ORF">RS83_02100</name>
</gene>
<dbReference type="PATRIC" id="fig|82380.11.peg.2139"/>
<comment type="caution">
    <text evidence="1">The sequence shown here is derived from an EMBL/GenBank/DDBJ whole genome shotgun (WGS) entry which is preliminary data.</text>
</comment>
<proteinExistence type="predicted"/>
<evidence type="ECO:0000313" key="1">
    <source>
        <dbReference type="EMBL" id="KJL28628.1"/>
    </source>
</evidence>
<dbReference type="AlphaFoldDB" id="A0A0F0L647"/>
<reference evidence="1 2" key="1">
    <citation type="submission" date="2015-02" db="EMBL/GenBank/DDBJ databases">
        <title>Draft genome sequences of ten Microbacterium spp. with emphasis on heavy metal contaminated environments.</title>
        <authorList>
            <person name="Corretto E."/>
        </authorList>
    </citation>
    <scope>NUCLEOTIDE SEQUENCE [LARGE SCALE GENOMIC DNA]</scope>
    <source>
        <strain evidence="1 2">BEL4b</strain>
    </source>
</reference>
<dbReference type="Proteomes" id="UP000033640">
    <property type="component" value="Unassembled WGS sequence"/>
</dbReference>
<organism evidence="1 2">
    <name type="scientific">Microbacterium oxydans</name>
    <dbReference type="NCBI Taxonomy" id="82380"/>
    <lineage>
        <taxon>Bacteria</taxon>
        <taxon>Bacillati</taxon>
        <taxon>Actinomycetota</taxon>
        <taxon>Actinomycetes</taxon>
        <taxon>Micrococcales</taxon>
        <taxon>Microbacteriaceae</taxon>
        <taxon>Microbacterium</taxon>
    </lineage>
</organism>
<name>A0A0F0L647_9MICO</name>
<sequence>MTTDTAAPVLAGSPVLIGAPTSTPAWWSQLERKLASITASGPTRRAFEPIDACRRIAVRFGLDVDTDAQDWRPSHGRLDWRSIRTQPPVLVDRGPALLAPRGYDAACLLGTALAVPEVADEVAHRFRDDLDTADGVFSQLVVLASLLARADAGEHLELVTPIHRHVDHLLGRPTVARPPTA</sequence>
<dbReference type="OrthoDB" id="3680308at2"/>
<dbReference type="RefSeq" id="WP_052679071.1">
    <property type="nucleotide sequence ID" value="NZ_JYIW01000025.1"/>
</dbReference>
<accession>A0A0F0L647</accession>
<evidence type="ECO:0000313" key="2">
    <source>
        <dbReference type="Proteomes" id="UP000033640"/>
    </source>
</evidence>
<dbReference type="EMBL" id="JYIW01000025">
    <property type="protein sequence ID" value="KJL28628.1"/>
    <property type="molecule type" value="Genomic_DNA"/>
</dbReference>